<protein>
    <submittedName>
        <fullName evidence="1">Uncharacterized protein</fullName>
    </submittedName>
</protein>
<dbReference type="RefSeq" id="WP_163910992.1">
    <property type="nucleotide sequence ID" value="NZ_JAAGWD010000001.1"/>
</dbReference>
<gene>
    <name evidence="1" type="ORF">GXP69_00660</name>
</gene>
<dbReference type="Proteomes" id="UP000474777">
    <property type="component" value="Unassembled WGS sequence"/>
</dbReference>
<dbReference type="EMBL" id="JAAGWD010000001">
    <property type="protein sequence ID" value="NEM96190.1"/>
    <property type="molecule type" value="Genomic_DNA"/>
</dbReference>
<proteinExistence type="predicted"/>
<keyword evidence="2" id="KW-1185">Reference proteome</keyword>
<dbReference type="AlphaFoldDB" id="A0A6B3LRT9"/>
<reference evidence="1 2" key="1">
    <citation type="submission" date="2020-02" db="EMBL/GenBank/DDBJ databases">
        <authorList>
            <person name="Kim M.K."/>
        </authorList>
    </citation>
    <scope>NUCLEOTIDE SEQUENCE [LARGE SCALE GENOMIC DNA]</scope>
    <source>
        <strain evidence="1 2">BT327</strain>
    </source>
</reference>
<comment type="caution">
    <text evidence="1">The sequence shown here is derived from an EMBL/GenBank/DDBJ whole genome shotgun (WGS) entry which is preliminary data.</text>
</comment>
<accession>A0A6B3LRT9</accession>
<organism evidence="1 2">
    <name type="scientific">Pontibacter burrus</name>
    <dbReference type="NCBI Taxonomy" id="2704466"/>
    <lineage>
        <taxon>Bacteria</taxon>
        <taxon>Pseudomonadati</taxon>
        <taxon>Bacteroidota</taxon>
        <taxon>Cytophagia</taxon>
        <taxon>Cytophagales</taxon>
        <taxon>Hymenobacteraceae</taxon>
        <taxon>Pontibacter</taxon>
    </lineage>
</organism>
<sequence>MRQGIQAEISPSGFGVTMFFPANQDIKKSHLKRLELAGFERHKLNLRHFTKSCKPEEVVEVLQQAERLNKWLANPDNGREMIYPKRKAA</sequence>
<evidence type="ECO:0000313" key="2">
    <source>
        <dbReference type="Proteomes" id="UP000474777"/>
    </source>
</evidence>
<evidence type="ECO:0000313" key="1">
    <source>
        <dbReference type="EMBL" id="NEM96190.1"/>
    </source>
</evidence>
<name>A0A6B3LRT9_9BACT</name>